<dbReference type="Proteomes" id="UP000298416">
    <property type="component" value="Unassembled WGS sequence"/>
</dbReference>
<reference evidence="3" key="1">
    <citation type="submission" date="2018-01" db="EMBL/GenBank/DDBJ databases">
        <authorList>
            <person name="Mao J.F."/>
        </authorList>
    </citation>
    <scope>NUCLEOTIDE SEQUENCE</scope>
    <source>
        <strain evidence="3">Huo1</strain>
        <tissue evidence="3">Leaf</tissue>
    </source>
</reference>
<evidence type="ECO:0000256" key="2">
    <source>
        <dbReference type="SAM" id="MobiDB-lite"/>
    </source>
</evidence>
<evidence type="ECO:0000313" key="4">
    <source>
        <dbReference type="Proteomes" id="UP000298416"/>
    </source>
</evidence>
<comment type="caution">
    <text evidence="3">The sequence shown here is derived from an EMBL/GenBank/DDBJ whole genome shotgun (WGS) entry which is preliminary data.</text>
</comment>
<dbReference type="GO" id="GO:0005901">
    <property type="term" value="C:caveola"/>
    <property type="evidence" value="ECO:0007669"/>
    <property type="project" value="UniProtKB-SubCell"/>
</dbReference>
<sequence length="127" mass="14311">MAAEANAQLAMKKAGWAKEAEVAQVESKKIVAIREAELQREVERMNALTTTEKLKADLLTKATVEFETKSQEANAVLYAKQKAAETYLYEKQKELEAVKAAAEAELAHRSSRGSRDLHTLHSRRLWR</sequence>
<dbReference type="AlphaFoldDB" id="A0A8X8WXG6"/>
<feature type="region of interest" description="Disordered" evidence="2">
    <location>
        <begin position="106"/>
        <end position="127"/>
    </location>
</feature>
<comment type="subcellular location">
    <subcellularLocation>
        <location evidence="1">Cell membrane</location>
        <topology evidence="1">Lipid-anchor</topology>
    </subcellularLocation>
    <subcellularLocation>
        <location evidence="1">Membrane</location>
        <location evidence="1">Caveola</location>
    </subcellularLocation>
</comment>
<organism evidence="3">
    <name type="scientific">Salvia splendens</name>
    <name type="common">Scarlet sage</name>
    <dbReference type="NCBI Taxonomy" id="180675"/>
    <lineage>
        <taxon>Eukaryota</taxon>
        <taxon>Viridiplantae</taxon>
        <taxon>Streptophyta</taxon>
        <taxon>Embryophyta</taxon>
        <taxon>Tracheophyta</taxon>
        <taxon>Spermatophyta</taxon>
        <taxon>Magnoliopsida</taxon>
        <taxon>eudicotyledons</taxon>
        <taxon>Gunneridae</taxon>
        <taxon>Pentapetalae</taxon>
        <taxon>asterids</taxon>
        <taxon>lamiids</taxon>
        <taxon>Lamiales</taxon>
        <taxon>Lamiaceae</taxon>
        <taxon>Nepetoideae</taxon>
        <taxon>Mentheae</taxon>
        <taxon>Salviinae</taxon>
        <taxon>Salvia</taxon>
        <taxon>Salvia subgen. Calosphace</taxon>
        <taxon>core Calosphace</taxon>
    </lineage>
</organism>
<accession>A0A8X8WXG6</accession>
<comment type="similarity">
    <text evidence="1">Belongs to the band 7/mec-2 family. Flotillin subfamily.</text>
</comment>
<evidence type="ECO:0000256" key="1">
    <source>
        <dbReference type="RuleBase" id="RU366054"/>
    </source>
</evidence>
<protein>
    <recommendedName>
        <fullName evidence="1">Flotillin-like</fullName>
    </recommendedName>
</protein>
<name>A0A8X8WXG6_SALSN</name>
<gene>
    <name evidence="3" type="ORF">SASPL_138626</name>
</gene>
<dbReference type="PANTHER" id="PTHR13806">
    <property type="entry name" value="FLOTILLIN-RELATED"/>
    <property type="match status" value="1"/>
</dbReference>
<feature type="compositionally biased region" description="Basic and acidic residues" evidence="2">
    <location>
        <begin position="106"/>
        <end position="119"/>
    </location>
</feature>
<evidence type="ECO:0000313" key="3">
    <source>
        <dbReference type="EMBL" id="KAG6401761.1"/>
    </source>
</evidence>
<keyword evidence="4" id="KW-1185">Reference proteome</keyword>
<keyword evidence="1" id="KW-1003">Cell membrane</keyword>
<dbReference type="EMBL" id="PNBA02000014">
    <property type="protein sequence ID" value="KAG6401761.1"/>
    <property type="molecule type" value="Genomic_DNA"/>
</dbReference>
<dbReference type="PANTHER" id="PTHR13806:SF31">
    <property type="entry name" value="FLOTILLIN-LIKE PROTEIN 1-RELATED"/>
    <property type="match status" value="1"/>
</dbReference>
<reference evidence="3" key="2">
    <citation type="submission" date="2020-08" db="EMBL/GenBank/DDBJ databases">
        <title>Plant Genome Project.</title>
        <authorList>
            <person name="Zhang R.-G."/>
        </authorList>
    </citation>
    <scope>NUCLEOTIDE SEQUENCE</scope>
    <source>
        <strain evidence="3">Huo1</strain>
        <tissue evidence="3">Leaf</tissue>
    </source>
</reference>
<dbReference type="InterPro" id="IPR027705">
    <property type="entry name" value="Flotillin_fam"/>
</dbReference>
<keyword evidence="1" id="KW-0472">Membrane</keyword>
<proteinExistence type="inferred from homology"/>